<comment type="caution">
    <text evidence="1">The sequence shown here is derived from an EMBL/GenBank/DDBJ whole genome shotgun (WGS) entry which is preliminary data.</text>
</comment>
<protein>
    <submittedName>
        <fullName evidence="1">Uncharacterized protein</fullName>
    </submittedName>
</protein>
<proteinExistence type="predicted"/>
<sequence>MPEVGTAEQPAPKGASAELAEADGVMAGLDAALEEGAAAALLAGAELVLAVSPQAARLSGKATTAARAAILVARDLRFMIGLSEGTRRGSFW</sequence>
<gene>
    <name evidence="1" type="ORF">GCM10022197_39530</name>
</gene>
<reference evidence="2" key="1">
    <citation type="journal article" date="2019" name="Int. J. Syst. Evol. Microbiol.">
        <title>The Global Catalogue of Microorganisms (GCM) 10K type strain sequencing project: providing services to taxonomists for standard genome sequencing and annotation.</title>
        <authorList>
            <consortium name="The Broad Institute Genomics Platform"/>
            <consortium name="The Broad Institute Genome Sequencing Center for Infectious Disease"/>
            <person name="Wu L."/>
            <person name="Ma J."/>
        </authorList>
    </citation>
    <scope>NUCLEOTIDE SEQUENCE [LARGE SCALE GENOMIC DNA]</scope>
    <source>
        <strain evidence="2">JCM 16540</strain>
    </source>
</reference>
<accession>A0ABP6Y6F0</accession>
<keyword evidence="2" id="KW-1185">Reference proteome</keyword>
<name>A0ABP6Y6F0_9ACTN</name>
<dbReference type="EMBL" id="BAAAYR010000006">
    <property type="protein sequence ID" value="GAA3578223.1"/>
    <property type="molecule type" value="Genomic_DNA"/>
</dbReference>
<organism evidence="1 2">
    <name type="scientific">Microlunatus spumicola</name>
    <dbReference type="NCBI Taxonomy" id="81499"/>
    <lineage>
        <taxon>Bacteria</taxon>
        <taxon>Bacillati</taxon>
        <taxon>Actinomycetota</taxon>
        <taxon>Actinomycetes</taxon>
        <taxon>Propionibacteriales</taxon>
        <taxon>Propionibacteriaceae</taxon>
        <taxon>Microlunatus</taxon>
    </lineage>
</organism>
<evidence type="ECO:0000313" key="1">
    <source>
        <dbReference type="EMBL" id="GAA3578223.1"/>
    </source>
</evidence>
<dbReference type="Proteomes" id="UP001500767">
    <property type="component" value="Unassembled WGS sequence"/>
</dbReference>
<evidence type="ECO:0000313" key="2">
    <source>
        <dbReference type="Proteomes" id="UP001500767"/>
    </source>
</evidence>